<proteinExistence type="predicted"/>
<dbReference type="InterPro" id="IPR000551">
    <property type="entry name" value="MerR-type_HTH_dom"/>
</dbReference>
<dbReference type="SMART" id="SM00422">
    <property type="entry name" value="HTH_MERR"/>
    <property type="match status" value="1"/>
</dbReference>
<dbReference type="InterPro" id="IPR009061">
    <property type="entry name" value="DNA-bd_dom_put_sf"/>
</dbReference>
<dbReference type="InterPro" id="IPR047057">
    <property type="entry name" value="MerR_fam"/>
</dbReference>
<dbReference type="EMBL" id="FNVB01000002">
    <property type="protein sequence ID" value="SEG05796.1"/>
    <property type="molecule type" value="Genomic_DNA"/>
</dbReference>
<dbReference type="PRINTS" id="PR00040">
    <property type="entry name" value="HTHMERR"/>
</dbReference>
<keyword evidence="1" id="KW-0805">Transcription regulation</keyword>
<dbReference type="RefSeq" id="WP_093353682.1">
    <property type="nucleotide sequence ID" value="NZ_FNVB01000002.1"/>
</dbReference>
<reference evidence="7" key="2">
    <citation type="submission" date="2016-10" db="EMBL/GenBank/DDBJ databases">
        <authorList>
            <person name="de Groot N.N."/>
        </authorList>
    </citation>
    <scope>NUCLEOTIDE SEQUENCE [LARGE SCALE GENOMIC DNA]</scope>
    <source>
        <strain evidence="7">ATCC 20501</strain>
    </source>
</reference>
<evidence type="ECO:0000313" key="10">
    <source>
        <dbReference type="Proteomes" id="UP000236729"/>
    </source>
</evidence>
<dbReference type="GO" id="GO:0003700">
    <property type="term" value="F:DNA-binding transcription factor activity"/>
    <property type="evidence" value="ECO:0007669"/>
    <property type="project" value="InterPro"/>
</dbReference>
<accession>A0A1I1VMU1</accession>
<evidence type="ECO:0000313" key="7">
    <source>
        <dbReference type="EMBL" id="SEG05796.1"/>
    </source>
</evidence>
<evidence type="ECO:0000259" key="6">
    <source>
        <dbReference type="PROSITE" id="PS51352"/>
    </source>
</evidence>
<feature type="coiled-coil region" evidence="4">
    <location>
        <begin position="83"/>
        <end position="110"/>
    </location>
</feature>
<dbReference type="GO" id="GO:0003677">
    <property type="term" value="F:DNA binding"/>
    <property type="evidence" value="ECO:0007669"/>
    <property type="project" value="UniProtKB-KW"/>
</dbReference>
<evidence type="ECO:0000256" key="1">
    <source>
        <dbReference type="ARBA" id="ARBA00023015"/>
    </source>
</evidence>
<evidence type="ECO:0000313" key="9">
    <source>
        <dbReference type="Proteomes" id="UP000199690"/>
    </source>
</evidence>
<feature type="domain" description="Thioredoxin" evidence="6">
    <location>
        <begin position="146"/>
        <end position="313"/>
    </location>
</feature>
<dbReference type="PROSITE" id="PS51352">
    <property type="entry name" value="THIOREDOXIN_2"/>
    <property type="match status" value="1"/>
</dbReference>
<organism evidence="7 10">
    <name type="scientific">Saccharopolyspora kobensis</name>
    <dbReference type="NCBI Taxonomy" id="146035"/>
    <lineage>
        <taxon>Bacteria</taxon>
        <taxon>Bacillati</taxon>
        <taxon>Actinomycetota</taxon>
        <taxon>Actinomycetes</taxon>
        <taxon>Pseudonocardiales</taxon>
        <taxon>Pseudonocardiaceae</taxon>
        <taxon>Saccharopolyspora</taxon>
    </lineage>
</organism>
<dbReference type="InterPro" id="IPR013740">
    <property type="entry name" value="Redoxin"/>
</dbReference>
<dbReference type="Pfam" id="PF13411">
    <property type="entry name" value="MerR_1"/>
    <property type="match status" value="1"/>
</dbReference>
<name>A0A1H5X3E9_9PSEU</name>
<accession>A0A1H5X3E9</accession>
<keyword evidence="4" id="KW-0175">Coiled coil</keyword>
<dbReference type="GO" id="GO:0016491">
    <property type="term" value="F:oxidoreductase activity"/>
    <property type="evidence" value="ECO:0007669"/>
    <property type="project" value="InterPro"/>
</dbReference>
<evidence type="ECO:0000256" key="3">
    <source>
        <dbReference type="ARBA" id="ARBA00023163"/>
    </source>
</evidence>
<evidence type="ECO:0000259" key="5">
    <source>
        <dbReference type="PROSITE" id="PS50937"/>
    </source>
</evidence>
<dbReference type="SUPFAM" id="SSF52833">
    <property type="entry name" value="Thioredoxin-like"/>
    <property type="match status" value="1"/>
</dbReference>
<evidence type="ECO:0000256" key="4">
    <source>
        <dbReference type="SAM" id="Coils"/>
    </source>
</evidence>
<dbReference type="SUPFAM" id="SSF46955">
    <property type="entry name" value="Putative DNA-binding domain"/>
    <property type="match status" value="1"/>
</dbReference>
<dbReference type="PANTHER" id="PTHR30204:SF94">
    <property type="entry name" value="HEAVY METAL-DEPENDENT TRANSCRIPTIONAL REGULATOR HI_0293-RELATED"/>
    <property type="match status" value="1"/>
</dbReference>
<reference evidence="9 10" key="1">
    <citation type="submission" date="2016-10" db="EMBL/GenBank/DDBJ databases">
        <authorList>
            <person name="Varghese N."/>
            <person name="Submissions S."/>
        </authorList>
    </citation>
    <scope>NUCLEOTIDE SEQUENCE [LARGE SCALE GENOMIC DNA]</scope>
    <source>
        <strain evidence="10">ATCC 20501</strain>
        <strain evidence="8 9">CGMCC 4.3529</strain>
    </source>
</reference>
<dbReference type="EMBL" id="FOME01000006">
    <property type="protein sequence ID" value="SFD81890.1"/>
    <property type="molecule type" value="Genomic_DNA"/>
</dbReference>
<dbReference type="Proteomes" id="UP000199690">
    <property type="component" value="Unassembled WGS sequence"/>
</dbReference>
<dbReference type="InterPro" id="IPR036249">
    <property type="entry name" value="Thioredoxin-like_sf"/>
</dbReference>
<dbReference type="SMR" id="A0A1H5X3E9"/>
<dbReference type="Pfam" id="PF08534">
    <property type="entry name" value="Redoxin"/>
    <property type="match status" value="1"/>
</dbReference>
<keyword evidence="9" id="KW-1185">Reference proteome</keyword>
<sequence length="315" mass="34755">MRIGELAQRARVSIKAVRYYERLGLVTPLRRPNGYRWYDESHVRLVEEIRELAANGIPPSRARPFIECLGAGHAHSDDCVTSLVAYRDSIAELDRAIASLTARRDLLVRRLHRGAARSFAKENAMTDYTALPADLPAPEDDGAADHLAGRPLPALVLSATNGQEIDLSALAPGRTIIYCYPLSGRPGTDLPEGWDAIPGARGCTAEACGFRDHFADLRQVGVSQVFGLSSQDAEYQGELVERLHLPFPMLSDPHFAMAEALRLPTFEAPGHDRLYSRLTLVISNGRIEHVFYPVFPPNAHAQQVLDWLTESTQIG</sequence>
<dbReference type="PANTHER" id="PTHR30204">
    <property type="entry name" value="REDOX-CYCLING DRUG-SENSING TRANSCRIPTIONAL ACTIVATOR SOXR"/>
    <property type="match status" value="1"/>
</dbReference>
<keyword evidence="2" id="KW-0238">DNA-binding</keyword>
<evidence type="ECO:0000256" key="2">
    <source>
        <dbReference type="ARBA" id="ARBA00023125"/>
    </source>
</evidence>
<dbReference type="AlphaFoldDB" id="A0A1H5X3E9"/>
<dbReference type="Gene3D" id="3.40.30.10">
    <property type="entry name" value="Glutaredoxin"/>
    <property type="match status" value="1"/>
</dbReference>
<gene>
    <name evidence="7" type="ORF">SAMN02982929_01379</name>
    <name evidence="8" type="ORF">SAMN05216506_106356</name>
</gene>
<dbReference type="InterPro" id="IPR013766">
    <property type="entry name" value="Thioredoxin_domain"/>
</dbReference>
<dbReference type="Proteomes" id="UP000236729">
    <property type="component" value="Unassembled WGS sequence"/>
</dbReference>
<protein>
    <submittedName>
        <fullName evidence="7">Peroxiredoxin</fullName>
    </submittedName>
</protein>
<dbReference type="Gene3D" id="1.10.1660.10">
    <property type="match status" value="1"/>
</dbReference>
<dbReference type="PROSITE" id="PS50937">
    <property type="entry name" value="HTH_MERR_2"/>
    <property type="match status" value="1"/>
</dbReference>
<evidence type="ECO:0000313" key="8">
    <source>
        <dbReference type="EMBL" id="SFD81890.1"/>
    </source>
</evidence>
<feature type="domain" description="HTH merR-type" evidence="5">
    <location>
        <begin position="1"/>
        <end position="68"/>
    </location>
</feature>
<dbReference type="PROSITE" id="PS00552">
    <property type="entry name" value="HTH_MERR_1"/>
    <property type="match status" value="1"/>
</dbReference>
<keyword evidence="3" id="KW-0804">Transcription</keyword>
<dbReference type="CDD" id="cd03017">
    <property type="entry name" value="PRX_BCP"/>
    <property type="match status" value="1"/>
</dbReference>